<dbReference type="InterPro" id="IPR029056">
    <property type="entry name" value="Ribokinase-like"/>
</dbReference>
<dbReference type="PROSITE" id="PS00584">
    <property type="entry name" value="PFKB_KINASES_2"/>
    <property type="match status" value="1"/>
</dbReference>
<keyword evidence="2" id="KW-0808">Transferase</keyword>
<feature type="domain" description="Carbohydrate kinase PfkB" evidence="4">
    <location>
        <begin position="61"/>
        <end position="320"/>
    </location>
</feature>
<dbReference type="PANTHER" id="PTHR43320">
    <property type="entry name" value="SUGAR KINASE"/>
    <property type="match status" value="1"/>
</dbReference>
<dbReference type="EMBL" id="DVNC01000037">
    <property type="protein sequence ID" value="HIU53599.1"/>
    <property type="molecule type" value="Genomic_DNA"/>
</dbReference>
<dbReference type="AlphaFoldDB" id="A0A9D1SAU3"/>
<protein>
    <submittedName>
        <fullName evidence="5">Adenosine kinase</fullName>
    </submittedName>
</protein>
<comment type="caution">
    <text evidence="5">The sequence shown here is derived from an EMBL/GenBank/DDBJ whole genome shotgun (WGS) entry which is preliminary data.</text>
</comment>
<evidence type="ECO:0000256" key="1">
    <source>
        <dbReference type="ARBA" id="ARBA00010688"/>
    </source>
</evidence>
<reference evidence="5" key="2">
    <citation type="journal article" date="2021" name="PeerJ">
        <title>Extensive microbial diversity within the chicken gut microbiome revealed by metagenomics and culture.</title>
        <authorList>
            <person name="Gilroy R."/>
            <person name="Ravi A."/>
            <person name="Getino M."/>
            <person name="Pursley I."/>
            <person name="Horton D.L."/>
            <person name="Alikhan N.F."/>
            <person name="Baker D."/>
            <person name="Gharbi K."/>
            <person name="Hall N."/>
            <person name="Watson M."/>
            <person name="Adriaenssens E.M."/>
            <person name="Foster-Nyarko E."/>
            <person name="Jarju S."/>
            <person name="Secka A."/>
            <person name="Antonio M."/>
            <person name="Oren A."/>
            <person name="Chaudhuri R.R."/>
            <person name="La Ragione R."/>
            <person name="Hildebrand F."/>
            <person name="Pallen M.J."/>
        </authorList>
    </citation>
    <scope>NUCLEOTIDE SEQUENCE</scope>
    <source>
        <strain evidence="5">ChiW3-316</strain>
    </source>
</reference>
<evidence type="ECO:0000256" key="3">
    <source>
        <dbReference type="ARBA" id="ARBA00022777"/>
    </source>
</evidence>
<dbReference type="Gene3D" id="3.40.1190.20">
    <property type="match status" value="1"/>
</dbReference>
<dbReference type="InterPro" id="IPR052700">
    <property type="entry name" value="Carb_kinase_PfkB-like"/>
</dbReference>
<evidence type="ECO:0000256" key="2">
    <source>
        <dbReference type="ARBA" id="ARBA00022679"/>
    </source>
</evidence>
<dbReference type="Gene3D" id="3.30.1110.10">
    <property type="match status" value="1"/>
</dbReference>
<dbReference type="SUPFAM" id="SSF53613">
    <property type="entry name" value="Ribokinase-like"/>
    <property type="match status" value="1"/>
</dbReference>
<reference evidence="5" key="1">
    <citation type="submission" date="2020-10" db="EMBL/GenBank/DDBJ databases">
        <authorList>
            <person name="Gilroy R."/>
        </authorList>
    </citation>
    <scope>NUCLEOTIDE SEQUENCE</scope>
    <source>
        <strain evidence="5">ChiW3-316</strain>
    </source>
</reference>
<evidence type="ECO:0000313" key="6">
    <source>
        <dbReference type="Proteomes" id="UP000824107"/>
    </source>
</evidence>
<dbReference type="PANTHER" id="PTHR43320:SF3">
    <property type="entry name" value="CARBOHYDRATE KINASE PFKB DOMAIN-CONTAINING PROTEIN"/>
    <property type="match status" value="1"/>
</dbReference>
<name>A0A9D1SAU3_9PROT</name>
<dbReference type="GO" id="GO:0016301">
    <property type="term" value="F:kinase activity"/>
    <property type="evidence" value="ECO:0007669"/>
    <property type="project" value="UniProtKB-KW"/>
</dbReference>
<keyword evidence="3 5" id="KW-0418">Kinase</keyword>
<dbReference type="CDD" id="cd01168">
    <property type="entry name" value="adenosine_kinase"/>
    <property type="match status" value="1"/>
</dbReference>
<dbReference type="InterPro" id="IPR002173">
    <property type="entry name" value="Carboh/pur_kinase_PfkB_CS"/>
</dbReference>
<dbReference type="Pfam" id="PF00294">
    <property type="entry name" value="PfkB"/>
    <property type="match status" value="1"/>
</dbReference>
<sequence length="340" mass="37017">MTPKNDIIYDVVGIGNAIVDVLAKVGDGFLTERRLDKGAMTLLQAAEAGTIYADLIPEREVSGGSAANTVAAIASLGGTPAFIGKVHDDELGQEFQRSIGAAGVDFFTKPLLQGPSTGRSIVLVTPDAERSMFTYLGAAQKLSADDVDENIIKSSKIIYLEGYIWDSESAREAMLKACEIAHKYDRMIAFSLSDRCCIDRHRADFQKLIHDHVDIIFGNEEEIKSLYEEEDFYKCLDRIKNEVEIAAITRSAKGSVIVNQRVKIFVEAEKVEDVVDTTGAGDLYAAGFLYGYTQGRSLGTCAMIGGIAAAEIISHYGARAEVSLRGFARNRLRAYGKSFS</sequence>
<gene>
    <name evidence="5" type="ORF">IAD20_05920</name>
</gene>
<organism evidence="5 6">
    <name type="scientific">Candidatus Scatocola faecipullorum</name>
    <dbReference type="NCBI Taxonomy" id="2840917"/>
    <lineage>
        <taxon>Bacteria</taxon>
        <taxon>Pseudomonadati</taxon>
        <taxon>Pseudomonadota</taxon>
        <taxon>Alphaproteobacteria</taxon>
        <taxon>Rhodospirillales</taxon>
        <taxon>Rhodospirillaceae</taxon>
        <taxon>Rhodospirillaceae incertae sedis</taxon>
        <taxon>Candidatus Scatocola</taxon>
    </lineage>
</organism>
<evidence type="ECO:0000259" key="4">
    <source>
        <dbReference type="Pfam" id="PF00294"/>
    </source>
</evidence>
<comment type="similarity">
    <text evidence="1">Belongs to the carbohydrate kinase PfkB family.</text>
</comment>
<evidence type="ECO:0000313" key="5">
    <source>
        <dbReference type="EMBL" id="HIU53599.1"/>
    </source>
</evidence>
<dbReference type="Proteomes" id="UP000824107">
    <property type="component" value="Unassembled WGS sequence"/>
</dbReference>
<accession>A0A9D1SAU3</accession>
<proteinExistence type="inferred from homology"/>
<dbReference type="InterPro" id="IPR011611">
    <property type="entry name" value="PfkB_dom"/>
</dbReference>